<dbReference type="OrthoDB" id="1879366at2759"/>
<dbReference type="Proteomes" id="UP000028545">
    <property type="component" value="Unassembled WGS sequence"/>
</dbReference>
<evidence type="ECO:0008006" key="10">
    <source>
        <dbReference type="Google" id="ProtNLM"/>
    </source>
</evidence>
<dbReference type="EMBL" id="JOWA01000091">
    <property type="protein sequence ID" value="KEZ43624.1"/>
    <property type="molecule type" value="Genomic_DNA"/>
</dbReference>
<comment type="similarity">
    <text evidence="2">Belongs to the zinc-containing alcohol dehydrogenase family.</text>
</comment>
<protein>
    <recommendedName>
        <fullName evidence="10">Enoyl reductase (ER) domain-containing protein</fullName>
    </recommendedName>
</protein>
<dbReference type="RefSeq" id="XP_016643423.1">
    <property type="nucleotide sequence ID" value="XM_016786821.1"/>
</dbReference>
<dbReference type="GO" id="GO:0004022">
    <property type="term" value="F:alcohol dehydrogenase (NAD+) activity"/>
    <property type="evidence" value="ECO:0007669"/>
    <property type="project" value="TreeGrafter"/>
</dbReference>
<keyword evidence="4" id="KW-0862">Zinc</keyword>
<evidence type="ECO:0000256" key="1">
    <source>
        <dbReference type="ARBA" id="ARBA00001947"/>
    </source>
</evidence>
<dbReference type="Gene3D" id="3.90.180.10">
    <property type="entry name" value="Medium-chain alcohol dehydrogenases, catalytic domain"/>
    <property type="match status" value="1"/>
</dbReference>
<feature type="domain" description="Alcohol dehydrogenase-like C-terminal" evidence="6">
    <location>
        <begin position="186"/>
        <end position="305"/>
    </location>
</feature>
<comment type="caution">
    <text evidence="8">The sequence shown here is derived from an EMBL/GenBank/DDBJ whole genome shotgun (WGS) entry which is preliminary data.</text>
</comment>
<evidence type="ECO:0000313" key="8">
    <source>
        <dbReference type="EMBL" id="KEZ43624.1"/>
    </source>
</evidence>
<evidence type="ECO:0000259" key="6">
    <source>
        <dbReference type="Pfam" id="PF00107"/>
    </source>
</evidence>
<reference evidence="8 9" key="1">
    <citation type="journal article" date="2014" name="Genome Announc.">
        <title>Draft genome sequence of the pathogenic fungus Scedosporium apiospermum.</title>
        <authorList>
            <person name="Vandeputte P."/>
            <person name="Ghamrawi S."/>
            <person name="Rechenmann M."/>
            <person name="Iltis A."/>
            <person name="Giraud S."/>
            <person name="Fleury M."/>
            <person name="Thornton C."/>
            <person name="Delhaes L."/>
            <person name="Meyer W."/>
            <person name="Papon N."/>
            <person name="Bouchara J.P."/>
        </authorList>
    </citation>
    <scope>NUCLEOTIDE SEQUENCE [LARGE SCALE GENOMIC DNA]</scope>
    <source>
        <strain evidence="8 9">IHEM 14462</strain>
    </source>
</reference>
<dbReference type="OMA" id="RPKINER"/>
<dbReference type="SUPFAM" id="SSF50129">
    <property type="entry name" value="GroES-like"/>
    <property type="match status" value="1"/>
</dbReference>
<keyword evidence="5" id="KW-0560">Oxidoreductase</keyword>
<dbReference type="AlphaFoldDB" id="A0A084G8G2"/>
<accession>A0A084G8G2</accession>
<evidence type="ECO:0000313" key="9">
    <source>
        <dbReference type="Proteomes" id="UP000028545"/>
    </source>
</evidence>
<dbReference type="Pfam" id="PF00107">
    <property type="entry name" value="ADH_zinc_N"/>
    <property type="match status" value="1"/>
</dbReference>
<name>A0A084G8G2_PSEDA</name>
<evidence type="ECO:0000259" key="7">
    <source>
        <dbReference type="Pfam" id="PF08240"/>
    </source>
</evidence>
<dbReference type="VEuPathDB" id="FungiDB:SAPIO_CDS4219"/>
<evidence type="ECO:0000256" key="4">
    <source>
        <dbReference type="ARBA" id="ARBA00022833"/>
    </source>
</evidence>
<feature type="domain" description="Alcohol dehydrogenase-like N-terminal" evidence="7">
    <location>
        <begin position="33"/>
        <end position="135"/>
    </location>
</feature>
<dbReference type="InterPro" id="IPR013154">
    <property type="entry name" value="ADH-like_N"/>
</dbReference>
<dbReference type="HOGENOM" id="CLU_026673_20_1_1"/>
<dbReference type="KEGG" id="sapo:SAPIO_CDS4219"/>
<dbReference type="InterPro" id="IPR011032">
    <property type="entry name" value="GroES-like_sf"/>
</dbReference>
<dbReference type="GO" id="GO:0005737">
    <property type="term" value="C:cytoplasm"/>
    <property type="evidence" value="ECO:0007669"/>
    <property type="project" value="TreeGrafter"/>
</dbReference>
<evidence type="ECO:0000256" key="2">
    <source>
        <dbReference type="ARBA" id="ARBA00008072"/>
    </source>
</evidence>
<evidence type="ECO:0000256" key="3">
    <source>
        <dbReference type="ARBA" id="ARBA00022723"/>
    </source>
</evidence>
<dbReference type="GeneID" id="27723291"/>
<dbReference type="InterPro" id="IPR013149">
    <property type="entry name" value="ADH-like_C"/>
</dbReference>
<dbReference type="Pfam" id="PF08240">
    <property type="entry name" value="ADH_N"/>
    <property type="match status" value="1"/>
</dbReference>
<keyword evidence="9" id="KW-1185">Reference proteome</keyword>
<keyword evidence="3" id="KW-0479">Metal-binding</keyword>
<evidence type="ECO:0000256" key="5">
    <source>
        <dbReference type="ARBA" id="ARBA00023002"/>
    </source>
</evidence>
<gene>
    <name evidence="8" type="ORF">SAPIO_CDS4219</name>
</gene>
<dbReference type="InterPro" id="IPR036291">
    <property type="entry name" value="NAD(P)-bd_dom_sf"/>
</dbReference>
<comment type="cofactor">
    <cofactor evidence="1">
        <name>Zn(2+)</name>
        <dbReference type="ChEBI" id="CHEBI:29105"/>
    </cofactor>
</comment>
<dbReference type="GO" id="GO:0046872">
    <property type="term" value="F:metal ion binding"/>
    <property type="evidence" value="ECO:0007669"/>
    <property type="project" value="UniProtKB-KW"/>
</dbReference>
<proteinExistence type="inferred from homology"/>
<dbReference type="SUPFAM" id="SSF51735">
    <property type="entry name" value="NAD(P)-binding Rossmann-fold domains"/>
    <property type="match status" value="1"/>
</dbReference>
<dbReference type="Gene3D" id="3.40.50.720">
    <property type="entry name" value="NAD(P)-binding Rossmann-like Domain"/>
    <property type="match status" value="1"/>
</dbReference>
<dbReference type="PANTHER" id="PTHR42940:SF8">
    <property type="entry name" value="VACUOLAR PROTEIN SORTING-ASSOCIATED PROTEIN 11"/>
    <property type="match status" value="1"/>
</dbReference>
<dbReference type="PANTHER" id="PTHR42940">
    <property type="entry name" value="ALCOHOL DEHYDROGENASE 1-RELATED"/>
    <property type="match status" value="1"/>
</dbReference>
<organism evidence="8 9">
    <name type="scientific">Pseudallescheria apiosperma</name>
    <name type="common">Scedosporium apiospermum</name>
    <dbReference type="NCBI Taxonomy" id="563466"/>
    <lineage>
        <taxon>Eukaryota</taxon>
        <taxon>Fungi</taxon>
        <taxon>Dikarya</taxon>
        <taxon>Ascomycota</taxon>
        <taxon>Pezizomycotina</taxon>
        <taxon>Sordariomycetes</taxon>
        <taxon>Hypocreomycetidae</taxon>
        <taxon>Microascales</taxon>
        <taxon>Microascaceae</taxon>
        <taxon>Scedosporium</taxon>
    </lineage>
</organism>
<sequence length="357" mass="37953">MAPQTMKAAICKEAGKPLVVEEIPVPEPTGRFIRVKVKAASLCHSDLGIINGDFGSLMMPLVVGHEAISVVDKLGPDAEAYGIQVGDIVGASLWHDSCLNCVDCKTSGPEFCGTMQIKGLTTPGCFSEYTLIDPVATVVIRRAEEQSNDPVSDLSPLFCAGITVWDAVERANVRPGDSVAILGVGGLGQLAARYATELGAKVIVLDVRDEQLVAAKQDGIAEESINIKNLSREEIAKKVAELNGGHLVDTAIVTTGVIPAYTSSFGIVRVEGQVVVVGLPRDPIPFTSGEVAGRCIKIVGAKVPGKKGSQRCIDFSLKKGIRPKINERKFVLEDINEMIALMAAGEVDKGRMLVEFF</sequence>